<dbReference type="AlphaFoldDB" id="A0A9X1AID7"/>
<sequence>MYVSTEAEKISTADTLVVMDSDMLFCREPDLALDGAAAALRPVDVKGMCTYGRDDPRDGYWQALCQTVGVDYDQVPMVQTTIDKAMVKASYNGGLVVVRRQDRIFERTLGYFERSVAAKIAPNVSHRIEAGHGVVSGRGSELWGSSQACLSLAIWGSGLTVRTLSEPHNYPLHLFDQMSAEQQRLPLSIIHYHDVFAKAPALNPLLNGSTDLPADFRIWLEGKA</sequence>
<evidence type="ECO:0000313" key="2">
    <source>
        <dbReference type="Proteomes" id="UP001138921"/>
    </source>
</evidence>
<accession>A0A9X1AID7</accession>
<comment type="caution">
    <text evidence="1">The sequence shown here is derived from an EMBL/GenBank/DDBJ whole genome shotgun (WGS) entry which is preliminary data.</text>
</comment>
<dbReference type="EMBL" id="JAFLWW010000017">
    <property type="protein sequence ID" value="MBT1160061.1"/>
    <property type="molecule type" value="Genomic_DNA"/>
</dbReference>
<keyword evidence="2" id="KW-1185">Reference proteome</keyword>
<reference evidence="1" key="1">
    <citation type="journal article" date="2021" name="Microorganisms">
        <title>Phylogenomic Reconstruction and Metabolic Potential of the Genus Aminobacter.</title>
        <authorList>
            <person name="Artuso I."/>
            <person name="Turrini P."/>
            <person name="Pirolo M."/>
            <person name="Lugli G.A."/>
            <person name="Ventura M."/>
            <person name="Visca P."/>
        </authorList>
    </citation>
    <scope>NUCLEOTIDE SEQUENCE</scope>
    <source>
        <strain evidence="1">LMG 26462</strain>
    </source>
</reference>
<gene>
    <name evidence="1" type="ORF">J1C56_31525</name>
</gene>
<name>A0A9X1AID7_9HYPH</name>
<reference evidence="1" key="2">
    <citation type="submission" date="2021-03" db="EMBL/GenBank/DDBJ databases">
        <authorList>
            <person name="Artuso I."/>
            <person name="Turrini P."/>
            <person name="Pirolo M."/>
            <person name="Lugli G.A."/>
            <person name="Ventura M."/>
            <person name="Visca P."/>
        </authorList>
    </citation>
    <scope>NUCLEOTIDE SEQUENCE</scope>
    <source>
        <strain evidence="1">LMG 26462</strain>
    </source>
</reference>
<proteinExistence type="predicted"/>
<dbReference type="Proteomes" id="UP001138921">
    <property type="component" value="Unassembled WGS sequence"/>
</dbReference>
<evidence type="ECO:0000313" key="1">
    <source>
        <dbReference type="EMBL" id="MBT1160061.1"/>
    </source>
</evidence>
<dbReference type="RefSeq" id="WP_214393851.1">
    <property type="nucleotide sequence ID" value="NZ_JAFLWW010000017.1"/>
</dbReference>
<organism evidence="1 2">
    <name type="scientific">Aminobacter anthyllidis</name>
    <dbReference type="NCBI Taxonomy" id="1035067"/>
    <lineage>
        <taxon>Bacteria</taxon>
        <taxon>Pseudomonadati</taxon>
        <taxon>Pseudomonadota</taxon>
        <taxon>Alphaproteobacteria</taxon>
        <taxon>Hyphomicrobiales</taxon>
        <taxon>Phyllobacteriaceae</taxon>
        <taxon>Aminobacter</taxon>
    </lineage>
</organism>
<protein>
    <submittedName>
        <fullName evidence="1">Uncharacterized protein</fullName>
    </submittedName>
</protein>